<organism evidence="3 4">
    <name type="scientific">Acrobeloides nanus</name>
    <dbReference type="NCBI Taxonomy" id="290746"/>
    <lineage>
        <taxon>Eukaryota</taxon>
        <taxon>Metazoa</taxon>
        <taxon>Ecdysozoa</taxon>
        <taxon>Nematoda</taxon>
        <taxon>Chromadorea</taxon>
        <taxon>Rhabditida</taxon>
        <taxon>Tylenchina</taxon>
        <taxon>Cephalobomorpha</taxon>
        <taxon>Cephaloboidea</taxon>
        <taxon>Cephalobidae</taxon>
        <taxon>Acrobeloides</taxon>
    </lineage>
</organism>
<feature type="compositionally biased region" description="Basic and acidic residues" evidence="2">
    <location>
        <begin position="217"/>
        <end position="254"/>
    </location>
</feature>
<evidence type="ECO:0000313" key="3">
    <source>
        <dbReference type="Proteomes" id="UP000887540"/>
    </source>
</evidence>
<dbReference type="Gene3D" id="1.20.58.890">
    <property type="match status" value="1"/>
</dbReference>
<evidence type="ECO:0000313" key="4">
    <source>
        <dbReference type="WBParaSite" id="ACRNAN_scaffold221.g8615.t3"/>
    </source>
</evidence>
<feature type="compositionally biased region" description="Polar residues" evidence="2">
    <location>
        <begin position="166"/>
        <end position="178"/>
    </location>
</feature>
<dbReference type="PANTHER" id="PTHR12334:SF6">
    <property type="entry name" value="BAG FAMILY MOLECULAR CHAPERONE REGULATOR 2"/>
    <property type="match status" value="1"/>
</dbReference>
<dbReference type="Proteomes" id="UP000887540">
    <property type="component" value="Unplaced"/>
</dbReference>
<sequence length="436" mass="49718">MFPTPDYDMETETTEPQRRLPRSFVDDPFFSNSDVFRDFPRDFPTRRFGSNPRIFDDDANSFFSEFEPRSSFHSLPRRANSRSPGPAQQQQGQNGGNQSQTERPIPVHRQYQSERSPSRQGSQTIPVRVQQQQEGSPKRVPIQRSSPPNNVNVVNVHPSGEIKEINNAQSTANYTNGELNPDRKAQYQSQSQNQNQSRPTQNQDIPTITINSPVESPPEKKFVKADSTEKQENSVTVEDKGKEENMAKNEENPPTRRLGRGFSLDGHSDKLLDLLDEAEKRVEQLRETAAQLEQEKEQLLDTLNNVKLNAELLRHQGERDDLLINADRILNRCKAVDVVVSTPRNEHQAKALEEVNILLQGVISKMQEDLNNSKECFQTVKRYLNACSPDQPDGPIDQKFQAKIIECTADDQKKIRRKLAQIITQIERAERVVPSV</sequence>
<feature type="compositionally biased region" description="Low complexity" evidence="2">
    <location>
        <begin position="186"/>
        <end position="203"/>
    </location>
</feature>
<dbReference type="GO" id="GO:0051087">
    <property type="term" value="F:protein-folding chaperone binding"/>
    <property type="evidence" value="ECO:0007669"/>
    <property type="project" value="InterPro"/>
</dbReference>
<feature type="coiled-coil region" evidence="1">
    <location>
        <begin position="268"/>
        <end position="316"/>
    </location>
</feature>
<proteinExistence type="predicted"/>
<dbReference type="WBParaSite" id="ACRNAN_scaffold221.g8615.t3">
    <property type="protein sequence ID" value="ACRNAN_scaffold221.g8615.t3"/>
    <property type="gene ID" value="ACRNAN_scaffold221.g8615"/>
</dbReference>
<feature type="region of interest" description="Disordered" evidence="2">
    <location>
        <begin position="1"/>
        <end position="264"/>
    </location>
</feature>
<dbReference type="AlphaFoldDB" id="A0A914DBT1"/>
<feature type="compositionally biased region" description="Basic and acidic residues" evidence="2">
    <location>
        <begin position="35"/>
        <end position="45"/>
    </location>
</feature>
<evidence type="ECO:0000256" key="1">
    <source>
        <dbReference type="SAM" id="Coils"/>
    </source>
</evidence>
<evidence type="ECO:0000256" key="2">
    <source>
        <dbReference type="SAM" id="MobiDB-lite"/>
    </source>
</evidence>
<keyword evidence="3" id="KW-1185">Reference proteome</keyword>
<dbReference type="PANTHER" id="PTHR12334">
    <property type="entry name" value="BAG FAMILY MOLECULAR CHAPERONE REGULATOR 2"/>
    <property type="match status" value="1"/>
</dbReference>
<protein>
    <submittedName>
        <fullName evidence="4">BAG family molecular chaperone regulator 2</fullName>
    </submittedName>
</protein>
<feature type="compositionally biased region" description="Low complexity" evidence="2">
    <location>
        <begin position="83"/>
        <end position="100"/>
    </location>
</feature>
<feature type="compositionally biased region" description="Polar residues" evidence="2">
    <location>
        <begin position="113"/>
        <end position="135"/>
    </location>
</feature>
<dbReference type="GO" id="GO:0000774">
    <property type="term" value="F:adenyl-nucleotide exchange factor activity"/>
    <property type="evidence" value="ECO:0007669"/>
    <property type="project" value="InterPro"/>
</dbReference>
<dbReference type="InterPro" id="IPR037689">
    <property type="entry name" value="BAG2"/>
</dbReference>
<keyword evidence="1" id="KW-0175">Coiled coil</keyword>
<dbReference type="GO" id="GO:0050821">
    <property type="term" value="P:protein stabilization"/>
    <property type="evidence" value="ECO:0007669"/>
    <property type="project" value="TreeGrafter"/>
</dbReference>
<reference evidence="4" key="1">
    <citation type="submission" date="2022-11" db="UniProtKB">
        <authorList>
            <consortium name="WormBaseParasite"/>
        </authorList>
    </citation>
    <scope>IDENTIFICATION</scope>
</reference>
<name>A0A914DBT1_9BILA</name>
<feature type="compositionally biased region" description="Low complexity" evidence="2">
    <location>
        <begin position="61"/>
        <end position="74"/>
    </location>
</feature>
<feature type="compositionally biased region" description="Polar residues" evidence="2">
    <location>
        <begin position="204"/>
        <end position="214"/>
    </location>
</feature>
<accession>A0A914DBT1</accession>